<keyword evidence="10" id="KW-1185">Reference proteome</keyword>
<evidence type="ECO:0000256" key="1">
    <source>
        <dbReference type="ARBA" id="ARBA00004651"/>
    </source>
</evidence>
<protein>
    <recommendedName>
        <fullName evidence="8">Major facilitator superfamily (MFS) profile domain-containing protein</fullName>
    </recommendedName>
</protein>
<keyword evidence="3 7" id="KW-0812">Transmembrane</keyword>
<feature type="transmembrane region" description="Helical" evidence="7">
    <location>
        <begin position="362"/>
        <end position="381"/>
    </location>
</feature>
<evidence type="ECO:0000256" key="4">
    <source>
        <dbReference type="ARBA" id="ARBA00022989"/>
    </source>
</evidence>
<dbReference type="FunFam" id="1.20.1250.20:FF:000082">
    <property type="entry name" value="MFS multidrug transporter, putative"/>
    <property type="match status" value="1"/>
</dbReference>
<feature type="domain" description="Major facilitator superfamily (MFS) profile" evidence="8">
    <location>
        <begin position="109"/>
        <end position="558"/>
    </location>
</feature>
<evidence type="ECO:0000256" key="3">
    <source>
        <dbReference type="ARBA" id="ARBA00022692"/>
    </source>
</evidence>
<comment type="similarity">
    <text evidence="2">Belongs to the major facilitator superfamily.</text>
</comment>
<feature type="transmembrane region" description="Helical" evidence="7">
    <location>
        <begin position="463"/>
        <end position="490"/>
    </location>
</feature>
<keyword evidence="4 7" id="KW-1133">Transmembrane helix</keyword>
<dbReference type="InterPro" id="IPR020846">
    <property type="entry name" value="MFS_dom"/>
</dbReference>
<dbReference type="Pfam" id="PF07690">
    <property type="entry name" value="MFS_1"/>
    <property type="match status" value="1"/>
</dbReference>
<sequence>MTQERSESRLDAPSDIQDAFAISSAPAEPKTATAPQPSEKGLVDPRDDISLADKQHHTEEIEYLYLDFDTELPTPAGLSDTKGSTPPPCPNLKKYTSPFLWSSSRKSMTTWLACGVTLLAAYSAGEYTPASSQLLSEWHVSQVAYNVGVTTFTAGFGIAPMVLAPFSEINGRRPVFIASGVLFTACIFACGGANNLAGTLVARFFKGIGGSTYSTMVGGVISDIYHAEDRNTPMALFAGAALFGTGLGPLIAGNIVAHTSWRWIYWSHGIVSASFVIFMYFFLKETRGSILLSRKARALNKWYDSLEEAGYYGLLLPSDEPEKRVVRRIRWKVKADEERQSLVQMISVSCYRPFHLLFTEPVVFFFSLWVAFSWAVLYLQLSSVPLVMETNHKFTVAQSSDVFAAISVGAILATLLSIYQEKIAIRFGKMSNTPEGRLYFACIESILMPVGLFWFGWTSFSSVPWIVPTIAVGCATMGIFSVYLAVFNYLADTYHRYASSAIAAQSCCRNLLGGVFPLVTNAMFNNLGFPAASSLLGGIGALLTIVPWVLVFYGPKIRARSKFASELVNQH</sequence>
<dbReference type="SUPFAM" id="SSF103473">
    <property type="entry name" value="MFS general substrate transporter"/>
    <property type="match status" value="1"/>
</dbReference>
<feature type="transmembrane region" description="Helical" evidence="7">
    <location>
        <begin position="263"/>
        <end position="283"/>
    </location>
</feature>
<evidence type="ECO:0000256" key="7">
    <source>
        <dbReference type="SAM" id="Phobius"/>
    </source>
</evidence>
<feature type="transmembrane region" description="Helical" evidence="7">
    <location>
        <begin position="234"/>
        <end position="257"/>
    </location>
</feature>
<comment type="caution">
    <text evidence="9">The sequence shown here is derived from an EMBL/GenBank/DDBJ whole genome shotgun (WGS) entry which is preliminary data.</text>
</comment>
<dbReference type="OrthoDB" id="6770063at2759"/>
<feature type="compositionally biased region" description="Basic and acidic residues" evidence="6">
    <location>
        <begin position="1"/>
        <end position="12"/>
    </location>
</feature>
<dbReference type="GO" id="GO:0022857">
    <property type="term" value="F:transmembrane transporter activity"/>
    <property type="evidence" value="ECO:0007669"/>
    <property type="project" value="InterPro"/>
</dbReference>
<feature type="transmembrane region" description="Helical" evidence="7">
    <location>
        <begin position="144"/>
        <end position="163"/>
    </location>
</feature>
<dbReference type="CDD" id="cd17323">
    <property type="entry name" value="MFS_Tpo1_MDR_like"/>
    <property type="match status" value="1"/>
</dbReference>
<feature type="transmembrane region" description="Helical" evidence="7">
    <location>
        <begin position="401"/>
        <end position="418"/>
    </location>
</feature>
<feature type="transmembrane region" description="Helical" evidence="7">
    <location>
        <begin position="438"/>
        <end position="457"/>
    </location>
</feature>
<dbReference type="STRING" id="1196081.A0A364L6N1"/>
<dbReference type="AlphaFoldDB" id="A0A364L6N1"/>
<dbReference type="FunFam" id="1.20.1720.10:FF:000061">
    <property type="entry name" value="Uncharacterized protein"/>
    <property type="match status" value="1"/>
</dbReference>
<feature type="transmembrane region" description="Helical" evidence="7">
    <location>
        <begin position="175"/>
        <end position="194"/>
    </location>
</feature>
<dbReference type="GeneID" id="63796691"/>
<keyword evidence="5 7" id="KW-0472">Membrane</keyword>
<feature type="transmembrane region" description="Helical" evidence="7">
    <location>
        <begin position="535"/>
        <end position="553"/>
    </location>
</feature>
<evidence type="ECO:0000256" key="2">
    <source>
        <dbReference type="ARBA" id="ARBA00008335"/>
    </source>
</evidence>
<evidence type="ECO:0000313" key="9">
    <source>
        <dbReference type="EMBL" id="RAO71464.1"/>
    </source>
</evidence>
<proteinExistence type="inferred from homology"/>
<evidence type="ECO:0000313" key="10">
    <source>
        <dbReference type="Proteomes" id="UP000249363"/>
    </source>
</evidence>
<dbReference type="PANTHER" id="PTHR23502">
    <property type="entry name" value="MAJOR FACILITATOR SUPERFAMILY"/>
    <property type="match status" value="1"/>
</dbReference>
<dbReference type="PANTHER" id="PTHR23502:SF134">
    <property type="entry name" value="MAJOR FACILITATOR SUPERFAMILY (MFS) PROFILE DOMAIN-CONTAINING PROTEIN-RELATED"/>
    <property type="match status" value="1"/>
</dbReference>
<reference evidence="9 10" key="1">
    <citation type="journal article" date="2017" name="Biotechnol. Biofuels">
        <title>Differential beta-glucosidase expression as a function of carbon source availability in Talaromyces amestolkiae: a genomic and proteomic approach.</title>
        <authorList>
            <person name="de Eugenio L.I."/>
            <person name="Mendez-Liter J.A."/>
            <person name="Nieto-Dominguez M."/>
            <person name="Alonso L."/>
            <person name="Gil-Munoz J."/>
            <person name="Barriuso J."/>
            <person name="Prieto A."/>
            <person name="Martinez M.J."/>
        </authorList>
    </citation>
    <scope>NUCLEOTIDE SEQUENCE [LARGE SCALE GENOMIC DNA]</scope>
    <source>
        <strain evidence="9 10">CIB</strain>
    </source>
</reference>
<accession>A0A364L6N1</accession>
<feature type="transmembrane region" description="Helical" evidence="7">
    <location>
        <begin position="511"/>
        <end position="529"/>
    </location>
</feature>
<evidence type="ECO:0000256" key="6">
    <source>
        <dbReference type="SAM" id="MobiDB-lite"/>
    </source>
</evidence>
<evidence type="ECO:0000259" key="8">
    <source>
        <dbReference type="PROSITE" id="PS50850"/>
    </source>
</evidence>
<dbReference type="Proteomes" id="UP000249363">
    <property type="component" value="Unassembled WGS sequence"/>
</dbReference>
<dbReference type="GO" id="GO:0005886">
    <property type="term" value="C:plasma membrane"/>
    <property type="evidence" value="ECO:0007669"/>
    <property type="project" value="UniProtKB-SubCell"/>
</dbReference>
<feature type="region of interest" description="Disordered" evidence="6">
    <location>
        <begin position="1"/>
        <end position="46"/>
    </location>
</feature>
<dbReference type="EMBL" id="MIKG01000015">
    <property type="protein sequence ID" value="RAO71464.1"/>
    <property type="molecule type" value="Genomic_DNA"/>
</dbReference>
<comment type="subcellular location">
    <subcellularLocation>
        <location evidence="1">Cell membrane</location>
        <topology evidence="1">Multi-pass membrane protein</topology>
    </subcellularLocation>
</comment>
<organism evidence="9 10">
    <name type="scientific">Talaromyces amestolkiae</name>
    <dbReference type="NCBI Taxonomy" id="1196081"/>
    <lineage>
        <taxon>Eukaryota</taxon>
        <taxon>Fungi</taxon>
        <taxon>Dikarya</taxon>
        <taxon>Ascomycota</taxon>
        <taxon>Pezizomycotina</taxon>
        <taxon>Eurotiomycetes</taxon>
        <taxon>Eurotiomycetidae</taxon>
        <taxon>Eurotiales</taxon>
        <taxon>Trichocomaceae</taxon>
        <taxon>Talaromyces</taxon>
        <taxon>Talaromyces sect. Talaromyces</taxon>
    </lineage>
</organism>
<dbReference type="PROSITE" id="PS50850">
    <property type="entry name" value="MFS"/>
    <property type="match status" value="1"/>
</dbReference>
<evidence type="ECO:0000256" key="5">
    <source>
        <dbReference type="ARBA" id="ARBA00023136"/>
    </source>
</evidence>
<name>A0A364L6N1_TALAM</name>
<gene>
    <name evidence="9" type="ORF">BHQ10_007476</name>
</gene>
<dbReference type="InterPro" id="IPR011701">
    <property type="entry name" value="MFS"/>
</dbReference>
<dbReference type="Gene3D" id="1.20.1250.20">
    <property type="entry name" value="MFS general substrate transporter like domains"/>
    <property type="match status" value="1"/>
</dbReference>
<dbReference type="InterPro" id="IPR036259">
    <property type="entry name" value="MFS_trans_sf"/>
</dbReference>
<dbReference type="RefSeq" id="XP_040735979.1">
    <property type="nucleotide sequence ID" value="XM_040880175.1"/>
</dbReference>